<name>A0A1S3CZ04_DIACI</name>
<feature type="domain" description="Tex-like central region" evidence="3">
    <location>
        <begin position="540"/>
        <end position="707"/>
    </location>
</feature>
<feature type="compositionally biased region" description="Basic and acidic residues" evidence="1">
    <location>
        <begin position="105"/>
        <end position="125"/>
    </location>
</feature>
<feature type="region of interest" description="Disordered" evidence="1">
    <location>
        <begin position="159"/>
        <end position="314"/>
    </location>
</feature>
<evidence type="ECO:0000313" key="4">
    <source>
        <dbReference type="Proteomes" id="UP000079169"/>
    </source>
</evidence>
<feature type="domain" description="Tex-like protein N-terminal" evidence="2">
    <location>
        <begin position="383"/>
        <end position="451"/>
    </location>
</feature>
<dbReference type="Gene3D" id="1.10.3500.10">
    <property type="entry name" value="Tex N-terminal region-like"/>
    <property type="match status" value="1"/>
</dbReference>
<gene>
    <name evidence="5" type="primary">LOC103508002</name>
</gene>
<dbReference type="GO" id="GO:0006412">
    <property type="term" value="P:translation"/>
    <property type="evidence" value="ECO:0007669"/>
    <property type="project" value="TreeGrafter"/>
</dbReference>
<feature type="region of interest" description="Disordered" evidence="1">
    <location>
        <begin position="342"/>
        <end position="366"/>
    </location>
</feature>
<dbReference type="PANTHER" id="PTHR10724:SF10">
    <property type="entry name" value="S1 RNA-BINDING DOMAIN-CONTAINING PROTEIN 1"/>
    <property type="match status" value="1"/>
</dbReference>
<feature type="compositionally biased region" description="Acidic residues" evidence="1">
    <location>
        <begin position="347"/>
        <end position="360"/>
    </location>
</feature>
<dbReference type="RefSeq" id="XP_008470751.2">
    <property type="nucleotide sequence ID" value="XM_008472529.2"/>
</dbReference>
<feature type="compositionally biased region" description="Acidic residues" evidence="1">
    <location>
        <begin position="192"/>
        <end position="201"/>
    </location>
</feature>
<accession>A0A1S3CZ04</accession>
<organism evidence="4 5">
    <name type="scientific">Diaphorina citri</name>
    <name type="common">Asian citrus psyllid</name>
    <dbReference type="NCBI Taxonomy" id="121845"/>
    <lineage>
        <taxon>Eukaryota</taxon>
        <taxon>Metazoa</taxon>
        <taxon>Ecdysozoa</taxon>
        <taxon>Arthropoda</taxon>
        <taxon>Hexapoda</taxon>
        <taxon>Insecta</taxon>
        <taxon>Pterygota</taxon>
        <taxon>Neoptera</taxon>
        <taxon>Paraneoptera</taxon>
        <taxon>Hemiptera</taxon>
        <taxon>Sternorrhyncha</taxon>
        <taxon>Psylloidea</taxon>
        <taxon>Psyllidae</taxon>
        <taxon>Diaphorininae</taxon>
        <taxon>Diaphorina</taxon>
    </lineage>
</organism>
<feature type="compositionally biased region" description="Basic and acidic residues" evidence="1">
    <location>
        <begin position="84"/>
        <end position="98"/>
    </location>
</feature>
<dbReference type="KEGG" id="dci:103508002"/>
<dbReference type="Pfam" id="PF09371">
    <property type="entry name" value="Tex_N"/>
    <property type="match status" value="1"/>
</dbReference>
<reference evidence="5" key="1">
    <citation type="submission" date="2025-08" db="UniProtKB">
        <authorList>
            <consortium name="RefSeq"/>
        </authorList>
    </citation>
    <scope>IDENTIFICATION</scope>
</reference>
<feature type="compositionally biased region" description="Low complexity" evidence="1">
    <location>
        <begin position="1"/>
        <end position="40"/>
    </location>
</feature>
<feature type="region of interest" description="Disordered" evidence="1">
    <location>
        <begin position="1"/>
        <end position="125"/>
    </location>
</feature>
<evidence type="ECO:0000259" key="2">
    <source>
        <dbReference type="Pfam" id="PF09371"/>
    </source>
</evidence>
<sequence length="752" mass="86238">MNRNYNRNVSNNNSNHGNYNNYNTSYNNRNMNPSSNNFNNRYTQHNYDSRNDYKPQIKSELHSRDGNLDTKKIKAEMETNFDSDSIKKEKETDHRDEMETNFDSDSIKKEKETDQDSLRVDQEDSLRVDQEINVSKPSVKSNTVKSDKIKQVKSEPIKIEDVQTENSSGDTKCSRPIRASKRAKPNAKPIIDSEDSEEEEVDIKPIKRTRRQKVESSDDEYVPEEPIVNTTKAKSARTQKTTSAKVKSEDIDSGIKEKPARKPRVTKKVKLEENINTNITKNVTKSTKATARRSTKKAEPKQPRKSVKTEIDSEMCGEDVNSDCEKETTAKKRVGTKRKLKAPADTVENEENTVENEESETCNKKPRKVVQTNETYWSDESLLAEMCSCDVFIAWNFIKLIKSDNTIPFIARYRKEMVMNYEAEKLREMKQAYENILEIHHKAETILSKIEKLKKLTPELRKSIACWDKSRESEEVGFGNTCIGITESIACCKSLEELDLIYSPYKVGSKGTKAEKAKKLGLETPALELLNGEFRGDLRDYVKAGNTELNTVEKVQDGIQHIVADILAKDTGVLETLQELVKKTRILLESTKTKQAETIDNFDKYETYFSYSCDIKFVKPHAVLAINRGESNKVLSVNVKLNEWLQNKLFEFCKRKWLSQGSYSPNRARLFELSFQDSFKRLIKPFIVRSIRTQLNQTAEIASIQVFQVLGRNGSSNVQVSFVFRAPNRIRGSNTILLILPGYILRHTRLPT</sequence>
<dbReference type="InterPro" id="IPR018974">
    <property type="entry name" value="Tex-like_N"/>
</dbReference>
<feature type="compositionally biased region" description="Basic and acidic residues" evidence="1">
    <location>
        <begin position="246"/>
        <end position="260"/>
    </location>
</feature>
<dbReference type="InterPro" id="IPR023319">
    <property type="entry name" value="Tex-like_HTH_dom_sf"/>
</dbReference>
<dbReference type="Pfam" id="PF22706">
    <property type="entry name" value="Tex_central_region"/>
    <property type="match status" value="1"/>
</dbReference>
<dbReference type="PaxDb" id="121845-A0A1S3CZ04"/>
<dbReference type="Proteomes" id="UP000079169">
    <property type="component" value="Unplaced"/>
</dbReference>
<keyword evidence="4" id="KW-1185">Reference proteome</keyword>
<dbReference type="GeneID" id="103508002"/>
<dbReference type="AlphaFoldDB" id="A0A1S3CZ04"/>
<evidence type="ECO:0000313" key="5">
    <source>
        <dbReference type="RefSeq" id="XP_008470751.2"/>
    </source>
</evidence>
<proteinExistence type="predicted"/>
<feature type="non-terminal residue" evidence="5">
    <location>
        <position position="752"/>
    </location>
</feature>
<protein>
    <submittedName>
        <fullName evidence="5">S1 RNA-binding domain-containing protein 1-like</fullName>
    </submittedName>
</protein>
<dbReference type="GO" id="GO:0003735">
    <property type="term" value="F:structural constituent of ribosome"/>
    <property type="evidence" value="ECO:0007669"/>
    <property type="project" value="TreeGrafter"/>
</dbReference>
<dbReference type="SUPFAM" id="SSF158832">
    <property type="entry name" value="Tex N-terminal region-like"/>
    <property type="match status" value="2"/>
</dbReference>
<feature type="compositionally biased region" description="Basic and acidic residues" evidence="1">
    <location>
        <begin position="296"/>
        <end position="311"/>
    </location>
</feature>
<evidence type="ECO:0000256" key="1">
    <source>
        <dbReference type="SAM" id="MobiDB-lite"/>
    </source>
</evidence>
<feature type="compositionally biased region" description="Basic and acidic residues" evidence="1">
    <location>
        <begin position="47"/>
        <end position="77"/>
    </location>
</feature>
<dbReference type="PANTHER" id="PTHR10724">
    <property type="entry name" value="30S RIBOSOMAL PROTEIN S1"/>
    <property type="match status" value="1"/>
</dbReference>
<dbReference type="STRING" id="121845.A0A1S3CZ04"/>
<dbReference type="GO" id="GO:0003729">
    <property type="term" value="F:mRNA binding"/>
    <property type="evidence" value="ECO:0007669"/>
    <property type="project" value="TreeGrafter"/>
</dbReference>
<feature type="compositionally biased region" description="Low complexity" evidence="1">
    <location>
        <begin position="274"/>
        <end position="288"/>
    </location>
</feature>
<evidence type="ECO:0000259" key="3">
    <source>
        <dbReference type="Pfam" id="PF22706"/>
    </source>
</evidence>
<dbReference type="InterPro" id="IPR050437">
    <property type="entry name" value="Ribos_protein_bS1-like"/>
</dbReference>
<dbReference type="InterPro" id="IPR023323">
    <property type="entry name" value="Tex-like_dom_sf"/>
</dbReference>
<dbReference type="Gene3D" id="1.10.10.650">
    <property type="entry name" value="RuvA domain 2-like"/>
    <property type="match status" value="1"/>
</dbReference>
<feature type="compositionally biased region" description="Polar residues" evidence="1">
    <location>
        <begin position="228"/>
        <end position="245"/>
    </location>
</feature>
<dbReference type="InterPro" id="IPR055179">
    <property type="entry name" value="Tex-like_central_region"/>
</dbReference>